<dbReference type="Proteomes" id="UP001491310">
    <property type="component" value="Unassembled WGS sequence"/>
</dbReference>
<evidence type="ECO:0000313" key="4">
    <source>
        <dbReference type="EMBL" id="KAK9901652.1"/>
    </source>
</evidence>
<evidence type="ECO:0008006" key="6">
    <source>
        <dbReference type="Google" id="ProtNLM"/>
    </source>
</evidence>
<dbReference type="SUPFAM" id="SSF54171">
    <property type="entry name" value="DNA-binding domain"/>
    <property type="match status" value="1"/>
</dbReference>
<dbReference type="InterPro" id="IPR036955">
    <property type="entry name" value="AP2/ERF_dom_sf"/>
</dbReference>
<accession>A0ABR2YBL1</accession>
<dbReference type="InterPro" id="IPR016177">
    <property type="entry name" value="DNA-bd_dom_sf"/>
</dbReference>
<evidence type="ECO:0000256" key="1">
    <source>
        <dbReference type="ARBA" id="ARBA00004123"/>
    </source>
</evidence>
<protein>
    <recommendedName>
        <fullName evidence="6">AP2/ERF domain-containing protein</fullName>
    </recommendedName>
</protein>
<comment type="caution">
    <text evidence="4">The sequence shown here is derived from an EMBL/GenBank/DDBJ whole genome shotgun (WGS) entry which is preliminary data.</text>
</comment>
<organism evidence="4 5">
    <name type="scientific">Coccomyxa subellipsoidea</name>
    <dbReference type="NCBI Taxonomy" id="248742"/>
    <lineage>
        <taxon>Eukaryota</taxon>
        <taxon>Viridiplantae</taxon>
        <taxon>Chlorophyta</taxon>
        <taxon>core chlorophytes</taxon>
        <taxon>Trebouxiophyceae</taxon>
        <taxon>Trebouxiophyceae incertae sedis</taxon>
        <taxon>Coccomyxaceae</taxon>
        <taxon>Coccomyxa</taxon>
    </lineage>
</organism>
<keyword evidence="3" id="KW-0804">Transcription</keyword>
<evidence type="ECO:0000256" key="2">
    <source>
        <dbReference type="ARBA" id="ARBA00023015"/>
    </source>
</evidence>
<name>A0ABR2YBL1_9CHLO</name>
<keyword evidence="5" id="KW-1185">Reference proteome</keyword>
<evidence type="ECO:0000256" key="3">
    <source>
        <dbReference type="ARBA" id="ARBA00023163"/>
    </source>
</evidence>
<dbReference type="EMBL" id="JALJOT010000017">
    <property type="protein sequence ID" value="KAK9901652.1"/>
    <property type="molecule type" value="Genomic_DNA"/>
</dbReference>
<dbReference type="Gene3D" id="3.30.730.10">
    <property type="entry name" value="AP2/ERF domain"/>
    <property type="match status" value="1"/>
</dbReference>
<proteinExistence type="predicted"/>
<reference evidence="4 5" key="1">
    <citation type="journal article" date="2024" name="Nat. Commun.">
        <title>Phylogenomics reveals the evolutionary origins of lichenization in chlorophyte algae.</title>
        <authorList>
            <person name="Puginier C."/>
            <person name="Libourel C."/>
            <person name="Otte J."/>
            <person name="Skaloud P."/>
            <person name="Haon M."/>
            <person name="Grisel S."/>
            <person name="Petersen M."/>
            <person name="Berrin J.G."/>
            <person name="Delaux P.M."/>
            <person name="Dal Grande F."/>
            <person name="Keller J."/>
        </authorList>
    </citation>
    <scope>NUCLEOTIDE SEQUENCE [LARGE SCALE GENOMIC DNA]</scope>
    <source>
        <strain evidence="4 5">SAG 216-7</strain>
    </source>
</reference>
<keyword evidence="2" id="KW-0805">Transcription regulation</keyword>
<gene>
    <name evidence="4" type="ORF">WJX75_006844</name>
</gene>
<comment type="subcellular location">
    <subcellularLocation>
        <location evidence="1">Nucleus</location>
    </subcellularLocation>
</comment>
<evidence type="ECO:0000313" key="5">
    <source>
        <dbReference type="Proteomes" id="UP001491310"/>
    </source>
</evidence>
<sequence>MKLWMQARKGVIFVLISSERLHGIFSSPTSPLGVTEVSVAGDISAPGNDVEGCFEFADSFGEADISHYEDFPAVASAEGAADKLKALRTLALEDSLNPRLSPSKRRRCTPAGPGFSTRHFGSKIIKGVRWHKNLHAWRATISIGGETRHLRDFGSEEEAAQAYYEEQVRLFNIAMVRFRQSRTEDSAGQQRCVCLCTVCRAAEKTEA</sequence>